<sequence>MANTNKKIEFSTTLLLAKKTATGIEVPAEVVDQLGAGKKPPVKITVNGYTYRSSIAVMGGVYMIGVSAAVREKTGIAGGDKIDVMLELDTEERLVTVHPQFQKALDKDAAANNAFERLSFSKRQSYVLPIGETKNEETRQRRIEKAIIQLKEGK</sequence>
<dbReference type="Pfam" id="PF08922">
    <property type="entry name" value="DUF1905"/>
    <property type="match status" value="1"/>
</dbReference>
<dbReference type="EMBL" id="PPSL01000003">
    <property type="protein sequence ID" value="PQJ11040.1"/>
    <property type="molecule type" value="Genomic_DNA"/>
</dbReference>
<organism evidence="1 2">
    <name type="scientific">Flavipsychrobacter stenotrophus</name>
    <dbReference type="NCBI Taxonomy" id="2077091"/>
    <lineage>
        <taxon>Bacteria</taxon>
        <taxon>Pseudomonadati</taxon>
        <taxon>Bacteroidota</taxon>
        <taxon>Chitinophagia</taxon>
        <taxon>Chitinophagales</taxon>
        <taxon>Chitinophagaceae</taxon>
        <taxon>Flavipsychrobacter</taxon>
    </lineage>
</organism>
<dbReference type="Gene3D" id="2.40.30.100">
    <property type="entry name" value="AF2212/PG0164-like"/>
    <property type="match status" value="1"/>
</dbReference>
<protein>
    <recommendedName>
        <fullName evidence="3">DUF1905 domain-containing protein</fullName>
    </recommendedName>
</protein>
<reference evidence="1 2" key="1">
    <citation type="submission" date="2018-01" db="EMBL/GenBank/DDBJ databases">
        <title>A novel member of the phylum Bacteroidetes isolated from glacier ice.</title>
        <authorList>
            <person name="Liu Q."/>
            <person name="Xin Y.-H."/>
        </authorList>
    </citation>
    <scope>NUCLEOTIDE SEQUENCE [LARGE SCALE GENOMIC DNA]</scope>
    <source>
        <strain evidence="1 2">RB1R16</strain>
    </source>
</reference>
<comment type="caution">
    <text evidence="1">The sequence shown here is derived from an EMBL/GenBank/DDBJ whole genome shotgun (WGS) entry which is preliminary data.</text>
</comment>
<keyword evidence="2" id="KW-1185">Reference proteome</keyword>
<gene>
    <name evidence="1" type="ORF">CJD36_013810</name>
</gene>
<evidence type="ECO:0000313" key="1">
    <source>
        <dbReference type="EMBL" id="PQJ11040.1"/>
    </source>
</evidence>
<name>A0A2S7SVT4_9BACT</name>
<dbReference type="RefSeq" id="WP_105039768.1">
    <property type="nucleotide sequence ID" value="NZ_PPSL01000003.1"/>
</dbReference>
<dbReference type="Proteomes" id="UP000239872">
    <property type="component" value="Unassembled WGS sequence"/>
</dbReference>
<accession>A0A2S7SVT4</accession>
<evidence type="ECO:0008006" key="3">
    <source>
        <dbReference type="Google" id="ProtNLM"/>
    </source>
</evidence>
<dbReference type="SUPFAM" id="SSF141694">
    <property type="entry name" value="AF2212/PG0164-like"/>
    <property type="match status" value="1"/>
</dbReference>
<dbReference type="InterPro" id="IPR015018">
    <property type="entry name" value="DUF1905"/>
</dbReference>
<dbReference type="InterPro" id="IPR037079">
    <property type="entry name" value="AF2212/PG0164-like_sf"/>
</dbReference>
<dbReference type="Pfam" id="PF13376">
    <property type="entry name" value="OmdA"/>
    <property type="match status" value="1"/>
</dbReference>
<dbReference type="AlphaFoldDB" id="A0A2S7SVT4"/>
<proteinExistence type="predicted"/>
<evidence type="ECO:0000313" key="2">
    <source>
        <dbReference type="Proteomes" id="UP000239872"/>
    </source>
</evidence>
<dbReference type="OrthoDB" id="2604865at2"/>